<name>A0A8J7GMA8_9BACL</name>
<sequence length="339" mass="36533">MKIREYGITIGHLPTGVHNCITDVEGVAVGHETIREDLEDGEVIRTGVTAILPHDGNLFREKVIGASHVINGFGKTAGLVQVDELGTIESPIMLTNTLAVGTVLQSTVKEMLTQSPEIGDTTGTVNVVVGECNDGHLNTIRHIAVREEHVQRALQNASTTRAEEGAVGAGTGMVCFGHKGGIGSSSRCTDHYTVGVLVLSNFGKEQDFEYARYKGRHTEEAIAETDGSIIIVLATDAPVTQRQLKRIIQRCSIGLGKTGAYFSNGSGDITIGFSTAHRIPHQSDEKIALHVLRDDEEEMYQLFKAAAEATEEAILNSLAQAETTTGRKGRIVEAYPFRK</sequence>
<keyword evidence="3" id="KW-1185">Reference proteome</keyword>
<dbReference type="Gene3D" id="3.60.70.12">
    <property type="entry name" value="L-amino peptidase D-ALA esterase/amidase"/>
    <property type="match status" value="1"/>
</dbReference>
<comment type="similarity">
    <text evidence="1">Belongs to the peptidase S58 family.</text>
</comment>
<dbReference type="CDD" id="cd02253">
    <property type="entry name" value="DmpA"/>
    <property type="match status" value="1"/>
</dbReference>
<dbReference type="InterPro" id="IPR016117">
    <property type="entry name" value="ArgJ-like_dom_sf"/>
</dbReference>
<accession>A0A8J7GMA8</accession>
<reference evidence="2" key="1">
    <citation type="submission" date="2020-11" db="EMBL/GenBank/DDBJ databases">
        <title>Multidrug resistant novel bacterium Savagea serpentis sp. nov., isolated from the scats of a vine snake (Ahaetulla nasuta).</title>
        <authorList>
            <person name="Venkata Ramana V."/>
            <person name="Vikas Patil S."/>
            <person name="Yogita Lugani V."/>
        </authorList>
    </citation>
    <scope>NUCLEOTIDE SEQUENCE</scope>
    <source>
        <strain evidence="2">SN6</strain>
    </source>
</reference>
<dbReference type="InterPro" id="IPR005321">
    <property type="entry name" value="Peptidase_S58_DmpA"/>
</dbReference>
<organism evidence="2 3">
    <name type="scientific">Savagea serpentis</name>
    <dbReference type="NCBI Taxonomy" id="2785297"/>
    <lineage>
        <taxon>Bacteria</taxon>
        <taxon>Bacillati</taxon>
        <taxon>Bacillota</taxon>
        <taxon>Bacilli</taxon>
        <taxon>Bacillales</taxon>
        <taxon>Caryophanaceae</taxon>
        <taxon>Savagea</taxon>
    </lineage>
</organism>
<dbReference type="PANTHER" id="PTHR36512">
    <property type="entry name" value="D-AMINOPEPTIDASE"/>
    <property type="match status" value="1"/>
</dbReference>
<dbReference type="RefSeq" id="WP_194563070.1">
    <property type="nucleotide sequence ID" value="NZ_JADKPV010000004.1"/>
</dbReference>
<comment type="caution">
    <text evidence="2">The sequence shown here is derived from an EMBL/GenBank/DDBJ whole genome shotgun (WGS) entry which is preliminary data.</text>
</comment>
<proteinExistence type="inferred from homology"/>
<dbReference type="EMBL" id="JADKPV010000004">
    <property type="protein sequence ID" value="MBF4501593.1"/>
    <property type="molecule type" value="Genomic_DNA"/>
</dbReference>
<dbReference type="Proteomes" id="UP000622653">
    <property type="component" value="Unassembled WGS sequence"/>
</dbReference>
<evidence type="ECO:0000313" key="2">
    <source>
        <dbReference type="EMBL" id="MBF4501593.1"/>
    </source>
</evidence>
<protein>
    <submittedName>
        <fullName evidence="2">P1 family peptidase</fullName>
    </submittedName>
</protein>
<dbReference type="GO" id="GO:0004177">
    <property type="term" value="F:aminopeptidase activity"/>
    <property type="evidence" value="ECO:0007669"/>
    <property type="project" value="TreeGrafter"/>
</dbReference>
<dbReference type="SUPFAM" id="SSF56266">
    <property type="entry name" value="DmpA/ArgJ-like"/>
    <property type="match status" value="1"/>
</dbReference>
<evidence type="ECO:0000256" key="1">
    <source>
        <dbReference type="ARBA" id="ARBA00007068"/>
    </source>
</evidence>
<dbReference type="Pfam" id="PF03576">
    <property type="entry name" value="Peptidase_S58"/>
    <property type="match status" value="1"/>
</dbReference>
<dbReference type="PANTHER" id="PTHR36512:SF3">
    <property type="entry name" value="BLR5678 PROTEIN"/>
    <property type="match status" value="1"/>
</dbReference>
<evidence type="ECO:0000313" key="3">
    <source>
        <dbReference type="Proteomes" id="UP000622653"/>
    </source>
</evidence>
<dbReference type="AlphaFoldDB" id="A0A8J7GMA8"/>
<gene>
    <name evidence="2" type="ORF">IRY55_09480</name>
</gene>